<organism evidence="2 3">
    <name type="scientific">Tectimicrobiota bacterium</name>
    <dbReference type="NCBI Taxonomy" id="2528274"/>
    <lineage>
        <taxon>Bacteria</taxon>
        <taxon>Pseudomonadati</taxon>
        <taxon>Nitrospinota/Tectimicrobiota group</taxon>
        <taxon>Candidatus Tectimicrobiota</taxon>
    </lineage>
</organism>
<protein>
    <submittedName>
        <fullName evidence="2">Cobalamin-independent methionine synthase II family protein</fullName>
    </submittedName>
</protein>
<feature type="non-terminal residue" evidence="2">
    <location>
        <position position="421"/>
    </location>
</feature>
<dbReference type="CDD" id="cd03311">
    <property type="entry name" value="CIMS_C_terminal_like"/>
    <property type="match status" value="1"/>
</dbReference>
<dbReference type="InterPro" id="IPR038071">
    <property type="entry name" value="UROD/MetE-like_sf"/>
</dbReference>
<dbReference type="EMBL" id="VGLS01001078">
    <property type="protein sequence ID" value="MBM3226853.1"/>
    <property type="molecule type" value="Genomic_DNA"/>
</dbReference>
<evidence type="ECO:0000259" key="1">
    <source>
        <dbReference type="Pfam" id="PF01717"/>
    </source>
</evidence>
<dbReference type="GO" id="GO:0003871">
    <property type="term" value="F:5-methyltetrahydropteroyltriglutamate-homocysteine S-methyltransferase activity"/>
    <property type="evidence" value="ECO:0007669"/>
    <property type="project" value="InterPro"/>
</dbReference>
<proteinExistence type="predicted"/>
<comment type="caution">
    <text evidence="2">The sequence shown here is derived from an EMBL/GenBank/DDBJ whole genome shotgun (WGS) entry which is preliminary data.</text>
</comment>
<dbReference type="Proteomes" id="UP000712673">
    <property type="component" value="Unassembled WGS sequence"/>
</dbReference>
<name>A0A937W631_UNCTE</name>
<dbReference type="InterPro" id="IPR002629">
    <property type="entry name" value="Met_Synth_C/arc"/>
</dbReference>
<dbReference type="SUPFAM" id="SSF51726">
    <property type="entry name" value="UROD/MetE-like"/>
    <property type="match status" value="1"/>
</dbReference>
<reference evidence="2" key="1">
    <citation type="submission" date="2019-03" db="EMBL/GenBank/DDBJ databases">
        <title>Lake Tanganyika Metagenome-Assembled Genomes (MAGs).</title>
        <authorList>
            <person name="Tran P."/>
        </authorList>
    </citation>
    <scope>NUCLEOTIDE SEQUENCE</scope>
    <source>
        <strain evidence="2">K_DeepCast_65m_m2_066</strain>
    </source>
</reference>
<dbReference type="GO" id="GO:0008270">
    <property type="term" value="F:zinc ion binding"/>
    <property type="evidence" value="ECO:0007669"/>
    <property type="project" value="InterPro"/>
</dbReference>
<sequence>MHTWPLFPVTVVGSLPRSQPLLNALRRRQAGRLSQTEFDSVAAQAVQEAVALQEQVGVDILSDGEQRRDNFYSFIVGHVDGIRLMSLAEMLDYVENKAAFERLLNALDVPAFAIKNPVVIGPVQRREPLALDEYQSLRTYTERPVKIALPGPYLLTRSMWVKRLSAAYYPTKESLGNDVVALLRAELIALRDAGCAFVQFDEPVLTEVAFAGPHATHTFMCAALSEKSSPEEELTFAVDLINRVVEGVEGIKTGLHVCRGNWSRQENVLLQGAYDPLIPYLSRMHVQQLVLEYATERAGSVEVLGDLPADKEIGLGVCNPRSSDIESVDFMVGKVKALLRHRRPEQIYLNPDCGFGTFAERPVNTTEVAIQKLQALHQAAMALRAVRCTPSSRPKLASHKLSYAPGLPPFSDTLPLGSDSR</sequence>
<dbReference type="GO" id="GO:0009086">
    <property type="term" value="P:methionine biosynthetic process"/>
    <property type="evidence" value="ECO:0007669"/>
    <property type="project" value="InterPro"/>
</dbReference>
<dbReference type="PANTHER" id="PTHR43844">
    <property type="entry name" value="METHIONINE SYNTHASE"/>
    <property type="match status" value="1"/>
</dbReference>
<feature type="domain" description="Cobalamin-independent methionine synthase MetE C-terminal/archaeal" evidence="1">
    <location>
        <begin position="7"/>
        <end position="360"/>
    </location>
</feature>
<accession>A0A937W631</accession>
<evidence type="ECO:0000313" key="2">
    <source>
        <dbReference type="EMBL" id="MBM3226853.1"/>
    </source>
</evidence>
<gene>
    <name evidence="2" type="ORF">FJZ47_24065</name>
</gene>
<dbReference type="Pfam" id="PF01717">
    <property type="entry name" value="Meth_synt_2"/>
    <property type="match status" value="1"/>
</dbReference>
<dbReference type="PANTHER" id="PTHR43844:SF2">
    <property type="entry name" value="SYNTHASE, VITAMIN-B12 INDEPENDENT, PUTATIVE (AFU_ORTHOLOGUE AFUA_3G12060)-RELATED"/>
    <property type="match status" value="1"/>
</dbReference>
<dbReference type="AlphaFoldDB" id="A0A937W631"/>
<evidence type="ECO:0000313" key="3">
    <source>
        <dbReference type="Proteomes" id="UP000712673"/>
    </source>
</evidence>
<dbReference type="Gene3D" id="3.20.20.210">
    <property type="match status" value="1"/>
</dbReference>